<evidence type="ECO:0000313" key="2">
    <source>
        <dbReference type="Proteomes" id="UP001501758"/>
    </source>
</evidence>
<reference evidence="1 2" key="1">
    <citation type="journal article" date="2019" name="Int. J. Syst. Evol. Microbiol.">
        <title>The Global Catalogue of Microorganisms (GCM) 10K type strain sequencing project: providing services to taxonomists for standard genome sequencing and annotation.</title>
        <authorList>
            <consortium name="The Broad Institute Genomics Platform"/>
            <consortium name="The Broad Institute Genome Sequencing Center for Infectious Disease"/>
            <person name="Wu L."/>
            <person name="Ma J."/>
        </authorList>
    </citation>
    <scope>NUCLEOTIDE SEQUENCE [LARGE SCALE GENOMIC DNA]</scope>
    <source>
        <strain evidence="1 2">JCM 15974</strain>
    </source>
</reference>
<proteinExistence type="predicted"/>
<sequence>MANKRNLKKDINYVLGDIIEEVYIWEESNPDKDKKAGEEIIDEAINSFDTLMTRVSDRSIENPAQHFKSIREDLEKTAKSLAEKVNSL</sequence>
<evidence type="ECO:0000313" key="1">
    <source>
        <dbReference type="EMBL" id="GAA0733369.1"/>
    </source>
</evidence>
<dbReference type="RefSeq" id="WP_343914743.1">
    <property type="nucleotide sequence ID" value="NZ_BAAAGE010000007.1"/>
</dbReference>
<organism evidence="1 2">
    <name type="scientific">Aquimarina litoralis</name>
    <dbReference type="NCBI Taxonomy" id="584605"/>
    <lineage>
        <taxon>Bacteria</taxon>
        <taxon>Pseudomonadati</taxon>
        <taxon>Bacteroidota</taxon>
        <taxon>Flavobacteriia</taxon>
        <taxon>Flavobacteriales</taxon>
        <taxon>Flavobacteriaceae</taxon>
        <taxon>Aquimarina</taxon>
    </lineage>
</organism>
<comment type="caution">
    <text evidence="1">The sequence shown here is derived from an EMBL/GenBank/DDBJ whole genome shotgun (WGS) entry which is preliminary data.</text>
</comment>
<keyword evidence="2" id="KW-1185">Reference proteome</keyword>
<dbReference type="EMBL" id="BAAAGE010000007">
    <property type="protein sequence ID" value="GAA0733369.1"/>
    <property type="molecule type" value="Genomic_DNA"/>
</dbReference>
<name>A0ABN1JA19_9FLAO</name>
<dbReference type="Proteomes" id="UP001501758">
    <property type="component" value="Unassembled WGS sequence"/>
</dbReference>
<gene>
    <name evidence="1" type="ORF">GCM10009430_47490</name>
</gene>
<protein>
    <submittedName>
        <fullName evidence="1">Uncharacterized protein</fullName>
    </submittedName>
</protein>
<accession>A0ABN1JA19</accession>